<gene>
    <name evidence="1" type="ORF">S06H3_29925</name>
</gene>
<name>X1NDX9_9ZZZZ</name>
<evidence type="ECO:0000313" key="1">
    <source>
        <dbReference type="EMBL" id="GAI24970.1"/>
    </source>
</evidence>
<dbReference type="AlphaFoldDB" id="X1NDX9"/>
<dbReference type="EMBL" id="BARV01017585">
    <property type="protein sequence ID" value="GAI24970.1"/>
    <property type="molecule type" value="Genomic_DNA"/>
</dbReference>
<accession>X1NDX9</accession>
<protein>
    <submittedName>
        <fullName evidence="1">Uncharacterized protein</fullName>
    </submittedName>
</protein>
<organism evidence="1">
    <name type="scientific">marine sediment metagenome</name>
    <dbReference type="NCBI Taxonomy" id="412755"/>
    <lineage>
        <taxon>unclassified sequences</taxon>
        <taxon>metagenomes</taxon>
        <taxon>ecological metagenomes</taxon>
    </lineage>
</organism>
<sequence>MIGAVLGFVTNIFAKIKYLYGTADATLAKVANDSVIAHILAV</sequence>
<feature type="non-terminal residue" evidence="1">
    <location>
        <position position="42"/>
    </location>
</feature>
<comment type="caution">
    <text evidence="1">The sequence shown here is derived from an EMBL/GenBank/DDBJ whole genome shotgun (WGS) entry which is preliminary data.</text>
</comment>
<reference evidence="1" key="1">
    <citation type="journal article" date="2014" name="Front. Microbiol.">
        <title>High frequency of phylogenetically diverse reductive dehalogenase-homologous genes in deep subseafloor sedimentary metagenomes.</title>
        <authorList>
            <person name="Kawai M."/>
            <person name="Futagami T."/>
            <person name="Toyoda A."/>
            <person name="Takaki Y."/>
            <person name="Nishi S."/>
            <person name="Hori S."/>
            <person name="Arai W."/>
            <person name="Tsubouchi T."/>
            <person name="Morono Y."/>
            <person name="Uchiyama I."/>
            <person name="Ito T."/>
            <person name="Fujiyama A."/>
            <person name="Inagaki F."/>
            <person name="Takami H."/>
        </authorList>
    </citation>
    <scope>NUCLEOTIDE SEQUENCE</scope>
    <source>
        <strain evidence="1">Expedition CK06-06</strain>
    </source>
</reference>
<proteinExistence type="predicted"/>